<evidence type="ECO:0000256" key="11">
    <source>
        <dbReference type="RuleBase" id="RU003357"/>
    </source>
</evidence>
<dbReference type="EMBL" id="FXTM01000006">
    <property type="protein sequence ID" value="SMO48594.1"/>
    <property type="molecule type" value="Genomic_DNA"/>
</dbReference>
<evidence type="ECO:0000256" key="12">
    <source>
        <dbReference type="SAM" id="SignalP"/>
    </source>
</evidence>
<dbReference type="GO" id="GO:0009279">
    <property type="term" value="C:cell outer membrane"/>
    <property type="evidence" value="ECO:0007669"/>
    <property type="project" value="UniProtKB-SubCell"/>
</dbReference>
<dbReference type="AlphaFoldDB" id="A0A521BN68"/>
<evidence type="ECO:0000256" key="9">
    <source>
        <dbReference type="ARBA" id="ARBA00023237"/>
    </source>
</evidence>
<comment type="subcellular location">
    <subcellularLocation>
        <location evidence="1 10">Cell outer membrane</location>
        <topology evidence="1 10">Multi-pass membrane protein</topology>
    </subcellularLocation>
</comment>
<dbReference type="CDD" id="cd01347">
    <property type="entry name" value="ligand_gated_channel"/>
    <property type="match status" value="1"/>
</dbReference>
<evidence type="ECO:0000313" key="16">
    <source>
        <dbReference type="Proteomes" id="UP000317315"/>
    </source>
</evidence>
<evidence type="ECO:0000256" key="8">
    <source>
        <dbReference type="ARBA" id="ARBA00023170"/>
    </source>
</evidence>
<accession>A0A521BN68</accession>
<evidence type="ECO:0000259" key="14">
    <source>
        <dbReference type="Pfam" id="PF07715"/>
    </source>
</evidence>
<comment type="similarity">
    <text evidence="10 11">Belongs to the TonB-dependent receptor family.</text>
</comment>
<feature type="chain" id="PRO_5021873790" evidence="12">
    <location>
        <begin position="24"/>
        <end position="685"/>
    </location>
</feature>
<feature type="domain" description="TonB-dependent receptor plug" evidence="14">
    <location>
        <begin position="53"/>
        <end position="138"/>
    </location>
</feature>
<dbReference type="Pfam" id="PF07715">
    <property type="entry name" value="Plug"/>
    <property type="match status" value="1"/>
</dbReference>
<dbReference type="InterPro" id="IPR000531">
    <property type="entry name" value="Beta-barrel_TonB"/>
</dbReference>
<dbReference type="PANTHER" id="PTHR30069:SF29">
    <property type="entry name" value="HEMOGLOBIN AND HEMOGLOBIN-HAPTOGLOBIN-BINDING PROTEIN 1-RELATED"/>
    <property type="match status" value="1"/>
</dbReference>
<evidence type="ECO:0000256" key="6">
    <source>
        <dbReference type="ARBA" id="ARBA00023077"/>
    </source>
</evidence>
<organism evidence="15 16">
    <name type="scientific">Balnearium lithotrophicum</name>
    <dbReference type="NCBI Taxonomy" id="223788"/>
    <lineage>
        <taxon>Bacteria</taxon>
        <taxon>Pseudomonadati</taxon>
        <taxon>Aquificota</taxon>
        <taxon>Aquificia</taxon>
        <taxon>Desulfurobacteriales</taxon>
        <taxon>Desulfurobacteriaceae</taxon>
        <taxon>Balnearium</taxon>
    </lineage>
</organism>
<dbReference type="SUPFAM" id="SSF56935">
    <property type="entry name" value="Porins"/>
    <property type="match status" value="1"/>
</dbReference>
<keyword evidence="3 10" id="KW-1134">Transmembrane beta strand</keyword>
<dbReference type="RefSeq" id="WP_185954224.1">
    <property type="nucleotide sequence ID" value="NZ_FXTM01000006.1"/>
</dbReference>
<evidence type="ECO:0000256" key="2">
    <source>
        <dbReference type="ARBA" id="ARBA00022448"/>
    </source>
</evidence>
<dbReference type="InterPro" id="IPR039426">
    <property type="entry name" value="TonB-dep_rcpt-like"/>
</dbReference>
<keyword evidence="7 10" id="KW-0472">Membrane</keyword>
<dbReference type="InterPro" id="IPR037066">
    <property type="entry name" value="Plug_dom_sf"/>
</dbReference>
<dbReference type="PANTHER" id="PTHR30069">
    <property type="entry name" value="TONB-DEPENDENT OUTER MEMBRANE RECEPTOR"/>
    <property type="match status" value="1"/>
</dbReference>
<protein>
    <submittedName>
        <fullName evidence="15">Outer membrane receptor proteins, mostly Fe transport</fullName>
    </submittedName>
</protein>
<dbReference type="InterPro" id="IPR036942">
    <property type="entry name" value="Beta-barrel_TonB_sf"/>
</dbReference>
<dbReference type="InterPro" id="IPR012910">
    <property type="entry name" value="Plug_dom"/>
</dbReference>
<dbReference type="Pfam" id="PF00593">
    <property type="entry name" value="TonB_dep_Rec_b-barrel"/>
    <property type="match status" value="1"/>
</dbReference>
<keyword evidence="4 10" id="KW-0812">Transmembrane</keyword>
<keyword evidence="6 11" id="KW-0798">TonB box</keyword>
<evidence type="ECO:0000313" key="15">
    <source>
        <dbReference type="EMBL" id="SMO48594.1"/>
    </source>
</evidence>
<evidence type="ECO:0000256" key="3">
    <source>
        <dbReference type="ARBA" id="ARBA00022452"/>
    </source>
</evidence>
<proteinExistence type="inferred from homology"/>
<dbReference type="PROSITE" id="PS52016">
    <property type="entry name" value="TONB_DEPENDENT_REC_3"/>
    <property type="match status" value="1"/>
</dbReference>
<evidence type="ECO:0000256" key="5">
    <source>
        <dbReference type="ARBA" id="ARBA00022729"/>
    </source>
</evidence>
<dbReference type="GO" id="GO:0015344">
    <property type="term" value="F:siderophore uptake transmembrane transporter activity"/>
    <property type="evidence" value="ECO:0007669"/>
    <property type="project" value="TreeGrafter"/>
</dbReference>
<feature type="signal peptide" evidence="12">
    <location>
        <begin position="1"/>
        <end position="23"/>
    </location>
</feature>
<evidence type="ECO:0000259" key="13">
    <source>
        <dbReference type="Pfam" id="PF00593"/>
    </source>
</evidence>
<dbReference type="GO" id="GO:0044718">
    <property type="term" value="P:siderophore transmembrane transport"/>
    <property type="evidence" value="ECO:0007669"/>
    <property type="project" value="TreeGrafter"/>
</dbReference>
<keyword evidence="16" id="KW-1185">Reference proteome</keyword>
<feature type="domain" description="TonB-dependent receptor-like beta-barrel" evidence="13">
    <location>
        <begin position="229"/>
        <end position="658"/>
    </location>
</feature>
<dbReference type="Gene3D" id="2.170.130.10">
    <property type="entry name" value="TonB-dependent receptor, plug domain"/>
    <property type="match status" value="1"/>
</dbReference>
<evidence type="ECO:0000256" key="7">
    <source>
        <dbReference type="ARBA" id="ARBA00023136"/>
    </source>
</evidence>
<keyword evidence="9 10" id="KW-0998">Cell outer membrane</keyword>
<gene>
    <name evidence="15" type="ORF">SAMN06269117_10651</name>
</gene>
<dbReference type="Gene3D" id="2.40.170.20">
    <property type="entry name" value="TonB-dependent receptor, beta-barrel domain"/>
    <property type="match status" value="1"/>
</dbReference>
<evidence type="ECO:0000256" key="1">
    <source>
        <dbReference type="ARBA" id="ARBA00004571"/>
    </source>
</evidence>
<keyword evidence="8 15" id="KW-0675">Receptor</keyword>
<dbReference type="Proteomes" id="UP000317315">
    <property type="component" value="Unassembled WGS sequence"/>
</dbReference>
<sequence length="685" mass="79523">MNKKVLFLATIFLLIQSFLQARADSTPTITVKATPVSPTEHTVEAGAVYPIRRVTSVVDLFKDTPGVIFQNSQFGKKVFIKGLDDEKYRIMINGVPLANRGTYHTRGFEWDTIPYENIKSVKLVEGPFSAEYGYQSGGVINLITEKPKEGLRGKISVEGGKFNEHQESFLLNAGTKNFGLISTGRFLETDTQLDHQHIKNYDFSLLPTFQFNDLKVSSLVFHNYKKEKYPFDKDMKFNIYEKWKYEPGSYFEYFNDYYNTNLNYKSLDFNIYYNEQERKDYPETYYVKSKDGYKRLPYKLKYNMDHTNVYFPGLKLKWNQSIPALGKLKLGFEFRRPKSRVHFLVPFLKQGSLIWLNEYVRVHNNMYALFGELKRPLGETFSSTTGVRFDWFNFYGSSNRHLPNGKLEKLGYSSDRHHFSLSETLTFSPSETFSSYASVGTIFTPPTIMDYFRWLSNYSLSARARQVILGTPSLKERFVVNGQVDKKKWQEALGKLKPETGYGIELGTKYKMKGFSLKLKGFYSYINDYIAKYPTNHAPTYNVDSVKLYGLNFEGRKAVTEFANLRFSVTYENTRKSGDRLLTDSKRLPNVPKWKFDGYLTLIPFENLYITPSVHYVGKRPTGGAPLQTIDTLGGYTTYDLAVNYLFKGFQFDFLVENIFDRKAYERIDSPITERCFTFRVTKEF</sequence>
<name>A0A521BN68_9BACT</name>
<reference evidence="15 16" key="1">
    <citation type="submission" date="2017-05" db="EMBL/GenBank/DDBJ databases">
        <authorList>
            <person name="Varghese N."/>
            <person name="Submissions S."/>
        </authorList>
    </citation>
    <scope>NUCLEOTIDE SEQUENCE [LARGE SCALE GENOMIC DNA]</scope>
    <source>
        <strain evidence="15 16">DSM 16304</strain>
    </source>
</reference>
<evidence type="ECO:0000256" key="4">
    <source>
        <dbReference type="ARBA" id="ARBA00022692"/>
    </source>
</evidence>
<keyword evidence="2 10" id="KW-0813">Transport</keyword>
<keyword evidence="5 12" id="KW-0732">Signal</keyword>
<evidence type="ECO:0000256" key="10">
    <source>
        <dbReference type="PROSITE-ProRule" id="PRU01360"/>
    </source>
</evidence>